<dbReference type="EMBL" id="CAVMJV010000016">
    <property type="protein sequence ID" value="CAK5055817.1"/>
    <property type="molecule type" value="Genomic_DNA"/>
</dbReference>
<protein>
    <submittedName>
        <fullName evidence="1">Uncharacterized protein</fullName>
    </submittedName>
</protein>
<evidence type="ECO:0000313" key="1">
    <source>
        <dbReference type="EMBL" id="CAK5055817.1"/>
    </source>
</evidence>
<comment type="caution">
    <text evidence="1">The sequence shown here is derived from an EMBL/GenBank/DDBJ whole genome shotgun (WGS) entry which is preliminary data.</text>
</comment>
<name>A0ACB0YPX0_MELEN</name>
<organism evidence="1 2">
    <name type="scientific">Meloidogyne enterolobii</name>
    <name type="common">Root-knot nematode worm</name>
    <name type="synonym">Meloidogyne mayaguensis</name>
    <dbReference type="NCBI Taxonomy" id="390850"/>
    <lineage>
        <taxon>Eukaryota</taxon>
        <taxon>Metazoa</taxon>
        <taxon>Ecdysozoa</taxon>
        <taxon>Nematoda</taxon>
        <taxon>Chromadorea</taxon>
        <taxon>Rhabditida</taxon>
        <taxon>Tylenchina</taxon>
        <taxon>Tylenchomorpha</taxon>
        <taxon>Tylenchoidea</taxon>
        <taxon>Meloidogynidae</taxon>
        <taxon>Meloidogyninae</taxon>
        <taxon>Meloidogyne</taxon>
    </lineage>
</organism>
<reference evidence="1" key="1">
    <citation type="submission" date="2023-11" db="EMBL/GenBank/DDBJ databases">
        <authorList>
            <person name="Poullet M."/>
        </authorList>
    </citation>
    <scope>NUCLEOTIDE SEQUENCE</scope>
    <source>
        <strain evidence="1">E1834</strain>
    </source>
</reference>
<dbReference type="Proteomes" id="UP001497535">
    <property type="component" value="Unassembled WGS sequence"/>
</dbReference>
<evidence type="ECO:0000313" key="2">
    <source>
        <dbReference type="Proteomes" id="UP001497535"/>
    </source>
</evidence>
<keyword evidence="2" id="KW-1185">Reference proteome</keyword>
<proteinExistence type="predicted"/>
<accession>A0ACB0YPX0</accession>
<sequence>MPFKEDNKNNNDARHNEKNEDNKLNNQPFTDSPEKKRQKQGSPVLNEDVPQCSTSQKISENKNDGNNIPNWVAGSSPAKYLSLDELIKVHDSIEKMAIVHQIAVNPLCKVEDLRRQCPHSKLHETVKNDMQKAFWDLLREDLSKNPPDKKNAFSLIVDLKNMITEHLESANLLNALSAVNEALDFEHLQNLFDKNALNLNEILGTILSVLERLCAPIRDELVIKLKTTEDTIELFKGIFELVELMKMDMANFALSQNRQLITSQSAKIEFEEFMKIYEMDKSVANNIRQWLCTLLKEFLDKEEKKKNSLSHSDINELILSFYLELLISFSTKSIYSSFQFPETIKMDEKRIEELKNKLLQLELLSSSLFACINLAGRLAIESKQNCSERLENIAIQCCKHCEKEFGENFGWNEERSKMLKQQILNFVNSEEPVRKIAMTRICDFIRQVLKQSGDPLKIPPGMSTFQTELASFTSRYYAIVMHNWNTFGRFYAQILDEEFNKLLEKK</sequence>
<gene>
    <name evidence="1" type="ORF">MENTE1834_LOCUS14738</name>
</gene>